<feature type="signal peptide" evidence="1">
    <location>
        <begin position="1"/>
        <end position="20"/>
    </location>
</feature>
<reference evidence="2 3" key="1">
    <citation type="journal article" date="2019" name="ACS Chem. Biol.">
        <title>Identification and Mobilization of a Cryptic Antibiotic Biosynthesis Gene Locus from a Human-Pathogenic Nocardia Isolate.</title>
        <authorList>
            <person name="Herisse M."/>
            <person name="Ishida K."/>
            <person name="Porter J.L."/>
            <person name="Howden B."/>
            <person name="Hertweck C."/>
            <person name="Stinear T.P."/>
            <person name="Pidot S.J."/>
        </authorList>
    </citation>
    <scope>NUCLEOTIDE SEQUENCE [LARGE SCALE GENOMIC DNA]</scope>
    <source>
        <strain evidence="2 3">AUSMDU00012717</strain>
    </source>
</reference>
<dbReference type="KEGG" id="nah:F5544_32305"/>
<protein>
    <recommendedName>
        <fullName evidence="4">DUF3558 domain-containing protein</fullName>
    </recommendedName>
</protein>
<feature type="chain" id="PRO_5039247578" description="DUF3558 domain-containing protein" evidence="1">
    <location>
        <begin position="21"/>
        <end position="140"/>
    </location>
</feature>
<accession>A0A6G9YME2</accession>
<dbReference type="AlphaFoldDB" id="A0A6G9YME2"/>
<name>A0A6G9YME2_9NOCA</name>
<evidence type="ECO:0000313" key="3">
    <source>
        <dbReference type="Proteomes" id="UP000503540"/>
    </source>
</evidence>
<dbReference type="Proteomes" id="UP000503540">
    <property type="component" value="Chromosome"/>
</dbReference>
<dbReference type="EMBL" id="CP046172">
    <property type="protein sequence ID" value="QIS14300.1"/>
    <property type="molecule type" value="Genomic_DNA"/>
</dbReference>
<gene>
    <name evidence="2" type="ORF">F5544_32305</name>
</gene>
<proteinExistence type="predicted"/>
<keyword evidence="3" id="KW-1185">Reference proteome</keyword>
<dbReference type="RefSeq" id="WP_167476727.1">
    <property type="nucleotide sequence ID" value="NZ_CP046172.1"/>
</dbReference>
<sequence>MGIRGLVRAAAGFAVAALMAACAIGLPTRASDLPGSDLSPPVVATVAKASETATQFCTAQIIAHDLGIVGVFDTAWATVTDCDGNWAMISWDPVGDTRRIIRRDPIEGWQTYAFMAHNICWSRAGADGAPTQLRQYFMNC</sequence>
<evidence type="ECO:0000313" key="2">
    <source>
        <dbReference type="EMBL" id="QIS14300.1"/>
    </source>
</evidence>
<keyword evidence="1" id="KW-0732">Signal</keyword>
<dbReference type="PROSITE" id="PS51257">
    <property type="entry name" value="PROKAR_LIPOPROTEIN"/>
    <property type="match status" value="1"/>
</dbReference>
<evidence type="ECO:0008006" key="4">
    <source>
        <dbReference type="Google" id="ProtNLM"/>
    </source>
</evidence>
<evidence type="ECO:0000256" key="1">
    <source>
        <dbReference type="SAM" id="SignalP"/>
    </source>
</evidence>
<organism evidence="2 3">
    <name type="scientific">Nocardia arthritidis</name>
    <dbReference type="NCBI Taxonomy" id="228602"/>
    <lineage>
        <taxon>Bacteria</taxon>
        <taxon>Bacillati</taxon>
        <taxon>Actinomycetota</taxon>
        <taxon>Actinomycetes</taxon>
        <taxon>Mycobacteriales</taxon>
        <taxon>Nocardiaceae</taxon>
        <taxon>Nocardia</taxon>
    </lineage>
</organism>